<gene>
    <name evidence="1" type="ORF">NCGR_LOCUS7864</name>
</gene>
<dbReference type="EMBL" id="CAJGYO010000002">
    <property type="protein sequence ID" value="CAD6212056.1"/>
    <property type="molecule type" value="Genomic_DNA"/>
</dbReference>
<name>A0A811MVR6_9POAL</name>
<protein>
    <submittedName>
        <fullName evidence="1">Uncharacterized protein</fullName>
    </submittedName>
</protein>
<organism evidence="1 2">
    <name type="scientific">Miscanthus lutarioriparius</name>
    <dbReference type="NCBI Taxonomy" id="422564"/>
    <lineage>
        <taxon>Eukaryota</taxon>
        <taxon>Viridiplantae</taxon>
        <taxon>Streptophyta</taxon>
        <taxon>Embryophyta</taxon>
        <taxon>Tracheophyta</taxon>
        <taxon>Spermatophyta</taxon>
        <taxon>Magnoliopsida</taxon>
        <taxon>Liliopsida</taxon>
        <taxon>Poales</taxon>
        <taxon>Poaceae</taxon>
        <taxon>PACMAD clade</taxon>
        <taxon>Panicoideae</taxon>
        <taxon>Andropogonodae</taxon>
        <taxon>Andropogoneae</taxon>
        <taxon>Saccharinae</taxon>
        <taxon>Miscanthus</taxon>
    </lineage>
</organism>
<dbReference type="Proteomes" id="UP000604825">
    <property type="component" value="Unassembled WGS sequence"/>
</dbReference>
<dbReference type="AlphaFoldDB" id="A0A811MVR6"/>
<evidence type="ECO:0000313" key="1">
    <source>
        <dbReference type="EMBL" id="CAD6212056.1"/>
    </source>
</evidence>
<accession>A0A811MVR6</accession>
<dbReference type="OrthoDB" id="308690at2759"/>
<sequence>MEFTEAFKQTGPCSFSPDSCFLAIAVDYRLIVRDIVSLKVPAPFIPTLPLSRSIPSLVSRNVGLGFGFLV</sequence>
<proteinExistence type="predicted"/>
<evidence type="ECO:0000313" key="2">
    <source>
        <dbReference type="Proteomes" id="UP000604825"/>
    </source>
</evidence>
<comment type="caution">
    <text evidence="1">The sequence shown here is derived from an EMBL/GenBank/DDBJ whole genome shotgun (WGS) entry which is preliminary data.</text>
</comment>
<reference evidence="1" key="1">
    <citation type="submission" date="2020-10" db="EMBL/GenBank/DDBJ databases">
        <authorList>
            <person name="Han B."/>
            <person name="Lu T."/>
            <person name="Zhao Q."/>
            <person name="Huang X."/>
            <person name="Zhao Y."/>
        </authorList>
    </citation>
    <scope>NUCLEOTIDE SEQUENCE</scope>
</reference>
<keyword evidence="2" id="KW-1185">Reference proteome</keyword>